<gene>
    <name evidence="1" type="ORF">CK203_077481</name>
</gene>
<evidence type="ECO:0000313" key="2">
    <source>
        <dbReference type="Proteomes" id="UP000288805"/>
    </source>
</evidence>
<dbReference type="AlphaFoldDB" id="A0A438DT84"/>
<accession>A0A438DT84</accession>
<evidence type="ECO:0000313" key="1">
    <source>
        <dbReference type="EMBL" id="RVW38707.1"/>
    </source>
</evidence>
<name>A0A438DT84_VITVI</name>
<proteinExistence type="predicted"/>
<organism evidence="1 2">
    <name type="scientific">Vitis vinifera</name>
    <name type="common">Grape</name>
    <dbReference type="NCBI Taxonomy" id="29760"/>
    <lineage>
        <taxon>Eukaryota</taxon>
        <taxon>Viridiplantae</taxon>
        <taxon>Streptophyta</taxon>
        <taxon>Embryophyta</taxon>
        <taxon>Tracheophyta</taxon>
        <taxon>Spermatophyta</taxon>
        <taxon>Magnoliopsida</taxon>
        <taxon>eudicotyledons</taxon>
        <taxon>Gunneridae</taxon>
        <taxon>Pentapetalae</taxon>
        <taxon>rosids</taxon>
        <taxon>Vitales</taxon>
        <taxon>Vitaceae</taxon>
        <taxon>Viteae</taxon>
        <taxon>Vitis</taxon>
    </lineage>
</organism>
<dbReference type="EMBL" id="QGNW01001503">
    <property type="protein sequence ID" value="RVW38707.1"/>
    <property type="molecule type" value="Genomic_DNA"/>
</dbReference>
<comment type="caution">
    <text evidence="1">The sequence shown here is derived from an EMBL/GenBank/DDBJ whole genome shotgun (WGS) entry which is preliminary data.</text>
</comment>
<dbReference type="Proteomes" id="UP000288805">
    <property type="component" value="Unassembled WGS sequence"/>
</dbReference>
<protein>
    <submittedName>
        <fullName evidence="1">Uncharacterized protein</fullName>
    </submittedName>
</protein>
<reference evidence="1 2" key="1">
    <citation type="journal article" date="2018" name="PLoS Genet.">
        <title>Population sequencing reveals clonal diversity and ancestral inbreeding in the grapevine cultivar Chardonnay.</title>
        <authorList>
            <person name="Roach M.J."/>
            <person name="Johnson D.L."/>
            <person name="Bohlmann J."/>
            <person name="van Vuuren H.J."/>
            <person name="Jones S.J."/>
            <person name="Pretorius I.S."/>
            <person name="Schmidt S.A."/>
            <person name="Borneman A.R."/>
        </authorList>
    </citation>
    <scope>NUCLEOTIDE SEQUENCE [LARGE SCALE GENOMIC DNA]</scope>
    <source>
        <strain evidence="2">cv. Chardonnay</strain>
        <tissue evidence="1">Leaf</tissue>
    </source>
</reference>
<sequence length="140" mass="15748">MADLSRTTNKDTIWCTYCKKPRHTRDQRWKLYGKPQTSSKDCVNSNGNDHTELDKEEIEKLKNLLGTLESPSGACSLAQSGIQVPSSTRPTVVYSRKKTTITEPMQFQELELTTSYELNATTSQPAGSSLTREEFANLQQ</sequence>